<protein>
    <recommendedName>
        <fullName evidence="2">C2H2-type domain-containing protein</fullName>
    </recommendedName>
</protein>
<evidence type="ECO:0000313" key="4">
    <source>
        <dbReference type="Proteomes" id="UP000799779"/>
    </source>
</evidence>
<organism evidence="3 4">
    <name type="scientific">Amniculicola lignicola CBS 123094</name>
    <dbReference type="NCBI Taxonomy" id="1392246"/>
    <lineage>
        <taxon>Eukaryota</taxon>
        <taxon>Fungi</taxon>
        <taxon>Dikarya</taxon>
        <taxon>Ascomycota</taxon>
        <taxon>Pezizomycotina</taxon>
        <taxon>Dothideomycetes</taxon>
        <taxon>Pleosporomycetidae</taxon>
        <taxon>Pleosporales</taxon>
        <taxon>Amniculicolaceae</taxon>
        <taxon>Amniculicola</taxon>
    </lineage>
</organism>
<feature type="domain" description="C2H2-type" evidence="2">
    <location>
        <begin position="89"/>
        <end position="118"/>
    </location>
</feature>
<keyword evidence="1" id="KW-0862">Zinc</keyword>
<dbReference type="PROSITE" id="PS50157">
    <property type="entry name" value="ZINC_FINGER_C2H2_2"/>
    <property type="match status" value="1"/>
</dbReference>
<name>A0A6A5WA20_9PLEO</name>
<accession>A0A6A5WA20</accession>
<evidence type="ECO:0000259" key="2">
    <source>
        <dbReference type="PROSITE" id="PS50157"/>
    </source>
</evidence>
<dbReference type="Proteomes" id="UP000799779">
    <property type="component" value="Unassembled WGS sequence"/>
</dbReference>
<dbReference type="SMART" id="SM00355">
    <property type="entry name" value="ZnF_C2H2"/>
    <property type="match status" value="4"/>
</dbReference>
<sequence length="237" mass="26834">MVAYGIALFGCDRCHENYPSQKALECHFRDSERHVLCPECLFDAADQAKLMAHHQETGCRYVCNGCSDGVGKAWVKDSPPYWLHVAKEHVCTEADCGRHFDSESNLYHHSITHRLAKTSCLACPRKFTTYGGMLIHLEAGTCASDIDVLDLNKSAAMCFQWRKWIDKAFRDDLRDHVVMEKGVCAFKCPTCQAEVPKLSSLFMHAASPACGQTLNGGSMKKLKRWLWKRHHKGYHRA</sequence>
<evidence type="ECO:0000256" key="1">
    <source>
        <dbReference type="PROSITE-ProRule" id="PRU00042"/>
    </source>
</evidence>
<dbReference type="GO" id="GO:0008270">
    <property type="term" value="F:zinc ion binding"/>
    <property type="evidence" value="ECO:0007669"/>
    <property type="project" value="UniProtKB-KW"/>
</dbReference>
<keyword evidence="4" id="KW-1185">Reference proteome</keyword>
<dbReference type="PROSITE" id="PS00028">
    <property type="entry name" value="ZINC_FINGER_C2H2_1"/>
    <property type="match status" value="1"/>
</dbReference>
<keyword evidence="1" id="KW-0863">Zinc-finger</keyword>
<dbReference type="Gene3D" id="3.30.160.60">
    <property type="entry name" value="Classic Zinc Finger"/>
    <property type="match status" value="1"/>
</dbReference>
<dbReference type="OrthoDB" id="6105938at2759"/>
<reference evidence="3" key="1">
    <citation type="journal article" date="2020" name="Stud. Mycol.">
        <title>101 Dothideomycetes genomes: a test case for predicting lifestyles and emergence of pathogens.</title>
        <authorList>
            <person name="Haridas S."/>
            <person name="Albert R."/>
            <person name="Binder M."/>
            <person name="Bloem J."/>
            <person name="Labutti K."/>
            <person name="Salamov A."/>
            <person name="Andreopoulos B."/>
            <person name="Baker S."/>
            <person name="Barry K."/>
            <person name="Bills G."/>
            <person name="Bluhm B."/>
            <person name="Cannon C."/>
            <person name="Castanera R."/>
            <person name="Culley D."/>
            <person name="Daum C."/>
            <person name="Ezra D."/>
            <person name="Gonzalez J."/>
            <person name="Henrissat B."/>
            <person name="Kuo A."/>
            <person name="Liang C."/>
            <person name="Lipzen A."/>
            <person name="Lutzoni F."/>
            <person name="Magnuson J."/>
            <person name="Mondo S."/>
            <person name="Nolan M."/>
            <person name="Ohm R."/>
            <person name="Pangilinan J."/>
            <person name="Park H.-J."/>
            <person name="Ramirez L."/>
            <person name="Alfaro M."/>
            <person name="Sun H."/>
            <person name="Tritt A."/>
            <person name="Yoshinaga Y."/>
            <person name="Zwiers L.-H."/>
            <person name="Turgeon B."/>
            <person name="Goodwin S."/>
            <person name="Spatafora J."/>
            <person name="Crous P."/>
            <person name="Grigoriev I."/>
        </authorList>
    </citation>
    <scope>NUCLEOTIDE SEQUENCE</scope>
    <source>
        <strain evidence="3">CBS 123094</strain>
    </source>
</reference>
<dbReference type="InterPro" id="IPR013087">
    <property type="entry name" value="Znf_C2H2_type"/>
</dbReference>
<dbReference type="EMBL" id="ML977611">
    <property type="protein sequence ID" value="KAF1997639.1"/>
    <property type="molecule type" value="Genomic_DNA"/>
</dbReference>
<keyword evidence="1" id="KW-0479">Metal-binding</keyword>
<gene>
    <name evidence="3" type="ORF">P154DRAFT_524680</name>
</gene>
<dbReference type="AlphaFoldDB" id="A0A6A5WA20"/>
<proteinExistence type="predicted"/>
<evidence type="ECO:0000313" key="3">
    <source>
        <dbReference type="EMBL" id="KAF1997639.1"/>
    </source>
</evidence>